<feature type="compositionally biased region" description="Low complexity" evidence="1">
    <location>
        <begin position="189"/>
        <end position="208"/>
    </location>
</feature>
<feature type="compositionally biased region" description="Polar residues" evidence="1">
    <location>
        <begin position="171"/>
        <end position="188"/>
    </location>
</feature>
<feature type="compositionally biased region" description="Low complexity" evidence="1">
    <location>
        <begin position="240"/>
        <end position="266"/>
    </location>
</feature>
<feature type="compositionally biased region" description="Acidic residues" evidence="1">
    <location>
        <begin position="290"/>
        <end position="299"/>
    </location>
</feature>
<feature type="compositionally biased region" description="Basic residues" evidence="1">
    <location>
        <begin position="313"/>
        <end position="328"/>
    </location>
</feature>
<gene>
    <name evidence="2" type="ORF">FOMG_18718</name>
</gene>
<feature type="region of interest" description="Disordered" evidence="1">
    <location>
        <begin position="162"/>
        <end position="336"/>
    </location>
</feature>
<reference evidence="2" key="1">
    <citation type="submission" date="2012-04" db="EMBL/GenBank/DDBJ databases">
        <title>The Genome Sequence of Fusarium oxysporum melonis.</title>
        <authorList>
            <consortium name="The Broad Institute Genome Sequencing Platform"/>
            <person name="Ma L.-J."/>
            <person name="Gale L.R."/>
            <person name="Schwartz D.C."/>
            <person name="Zhou S."/>
            <person name="Corby-Kistler H."/>
            <person name="Young S.K."/>
            <person name="Zeng Q."/>
            <person name="Gargeya S."/>
            <person name="Fitzgerald M."/>
            <person name="Haas B."/>
            <person name="Abouelleil A."/>
            <person name="Alvarado L."/>
            <person name="Arachchi H.M."/>
            <person name="Berlin A."/>
            <person name="Brown A."/>
            <person name="Chapman S.B."/>
            <person name="Chen Z."/>
            <person name="Dunbar C."/>
            <person name="Freedman E."/>
            <person name="Gearin G."/>
            <person name="Goldberg J."/>
            <person name="Griggs A."/>
            <person name="Gujja S."/>
            <person name="Heiman D."/>
            <person name="Howarth C."/>
            <person name="Larson L."/>
            <person name="Lui A."/>
            <person name="MacDonald P.J.P."/>
            <person name="Montmayeur A."/>
            <person name="Murphy C."/>
            <person name="Neiman D."/>
            <person name="Pearson M."/>
            <person name="Priest M."/>
            <person name="Roberts A."/>
            <person name="Saif S."/>
            <person name="Shea T."/>
            <person name="Shenoy N."/>
            <person name="Sisk P."/>
            <person name="Stolte C."/>
            <person name="Sykes S."/>
            <person name="Wortman J."/>
            <person name="Nusbaum C."/>
            <person name="Birren B."/>
        </authorList>
    </citation>
    <scope>NUCLEOTIDE SEQUENCE</scope>
    <source>
        <strain evidence="2">26406</strain>
    </source>
</reference>
<sequence>MGESYTHAANRTNNRNVAIALFSDKKTLIGEQASSKVGAKDGDSQVNWVTDGANDCSNAHAATFDASTALVTWEEISDPICEFEAMGCKGKFAGTKFQAVDSKGKKLGSAIISDNTYVAGDMVTMSDGRICWPYVNMAWSLSGPTQAADVKKISFACISNGSGSGSSSASPTKASTAVAQPSATKTTDASVAKPSSVKPSAVKPSAVAQAATSGESSALPEDAPRPSFATVPGSVTDVLSAPTEATSSAAAQKPSSVVVKPSAPSAEETDVPEDCDDEESGNSPVSSEPTDSEDCEEESGNAPVATQAPTKASKPKGRKTRTRTHTRYPRPTGLAAANDKKCVAKTVTHTVYVTATASAPGY</sequence>
<evidence type="ECO:0000313" key="2">
    <source>
        <dbReference type="EMBL" id="EXK24568.1"/>
    </source>
</evidence>
<dbReference type="AlphaFoldDB" id="W9Z8J6"/>
<dbReference type="VEuPathDB" id="FungiDB:FOMG_18718"/>
<protein>
    <submittedName>
        <fullName evidence="2">Uncharacterized protein</fullName>
    </submittedName>
</protein>
<reference evidence="2" key="2">
    <citation type="submission" date="2012-05" db="EMBL/GenBank/DDBJ databases">
        <title>Annotation of the Genome Sequence of Fusarium oxysporum f. sp. melonis 26406.</title>
        <authorList>
            <consortium name="The Broad Institute Genomics Platform"/>
            <person name="Ma L.-J."/>
            <person name="Corby-Kistler H."/>
            <person name="Broz K."/>
            <person name="Gale L.R."/>
            <person name="Jonkers W."/>
            <person name="O'Donnell K."/>
            <person name="Ploetz R."/>
            <person name="Steinberg C."/>
            <person name="Schwartz D.C."/>
            <person name="VanEtten H."/>
            <person name="Zhou S."/>
            <person name="Young S.K."/>
            <person name="Zeng Q."/>
            <person name="Gargeya S."/>
            <person name="Fitzgerald M."/>
            <person name="Abouelleil A."/>
            <person name="Alvarado L."/>
            <person name="Chapman S.B."/>
            <person name="Gainer-Dewar J."/>
            <person name="Goldberg J."/>
            <person name="Griggs A."/>
            <person name="Gujja S."/>
            <person name="Hansen M."/>
            <person name="Howarth C."/>
            <person name="Imamovic A."/>
            <person name="Ireland A."/>
            <person name="Larimer J."/>
            <person name="McCowan C."/>
            <person name="Murphy C."/>
            <person name="Pearson M."/>
            <person name="Poon T.W."/>
            <person name="Priest M."/>
            <person name="Roberts A."/>
            <person name="Saif S."/>
            <person name="Shea T."/>
            <person name="Sykes S."/>
            <person name="Wortman J."/>
            <person name="Nusbaum C."/>
            <person name="Birren B."/>
        </authorList>
    </citation>
    <scope>NUCLEOTIDE SEQUENCE</scope>
    <source>
        <strain evidence="2">26406</strain>
    </source>
</reference>
<proteinExistence type="predicted"/>
<dbReference type="EMBL" id="JH659474">
    <property type="protein sequence ID" value="EXK24568.1"/>
    <property type="molecule type" value="Genomic_DNA"/>
</dbReference>
<accession>W9Z8J6</accession>
<dbReference type="HOGENOM" id="CLU_765131_0_0_1"/>
<dbReference type="Proteomes" id="UP000030703">
    <property type="component" value="Unassembled WGS sequence"/>
</dbReference>
<name>W9Z8J6_FUSOX</name>
<feature type="compositionally biased region" description="Acidic residues" evidence="1">
    <location>
        <begin position="267"/>
        <end position="280"/>
    </location>
</feature>
<organism evidence="2">
    <name type="scientific">Fusarium oxysporum f. sp. melonis 26406</name>
    <dbReference type="NCBI Taxonomy" id="1089452"/>
    <lineage>
        <taxon>Eukaryota</taxon>
        <taxon>Fungi</taxon>
        <taxon>Dikarya</taxon>
        <taxon>Ascomycota</taxon>
        <taxon>Pezizomycotina</taxon>
        <taxon>Sordariomycetes</taxon>
        <taxon>Hypocreomycetidae</taxon>
        <taxon>Hypocreales</taxon>
        <taxon>Nectriaceae</taxon>
        <taxon>Fusarium</taxon>
        <taxon>Fusarium oxysporum species complex</taxon>
    </lineage>
</organism>
<evidence type="ECO:0000256" key="1">
    <source>
        <dbReference type="SAM" id="MobiDB-lite"/>
    </source>
</evidence>